<organism evidence="1 2">
    <name type="scientific">Deinococcus cellulosilyticus (strain DSM 18568 / NBRC 106333 / KACC 11606 / 5516J-15)</name>
    <dbReference type="NCBI Taxonomy" id="1223518"/>
    <lineage>
        <taxon>Bacteria</taxon>
        <taxon>Thermotogati</taxon>
        <taxon>Deinococcota</taxon>
        <taxon>Deinococci</taxon>
        <taxon>Deinococcales</taxon>
        <taxon>Deinococcaceae</taxon>
        <taxon>Deinococcus</taxon>
    </lineage>
</organism>
<evidence type="ECO:0000313" key="2">
    <source>
        <dbReference type="Proteomes" id="UP000321306"/>
    </source>
</evidence>
<dbReference type="AlphaFoldDB" id="A0A511NBG9"/>
<sequence length="96" mass="10562">MDDADFESIKAQLMASGLPEAQAHETALRIIYGFKTVQPGIIYGVEDDDDVGRIWKRARRAGATRLVMEIKVKDDGHLQVLILERTGENPANPGGN</sequence>
<proteinExistence type="predicted"/>
<dbReference type="EMBL" id="BJXB01000062">
    <property type="protein sequence ID" value="GEM50154.1"/>
    <property type="molecule type" value="Genomic_DNA"/>
</dbReference>
<reference evidence="1 2" key="1">
    <citation type="submission" date="2019-07" db="EMBL/GenBank/DDBJ databases">
        <title>Whole genome shotgun sequence of Deinococcus cellulosilyticus NBRC 106333.</title>
        <authorList>
            <person name="Hosoyama A."/>
            <person name="Uohara A."/>
            <person name="Ohji S."/>
            <person name="Ichikawa N."/>
        </authorList>
    </citation>
    <scope>NUCLEOTIDE SEQUENCE [LARGE SCALE GENOMIC DNA]</scope>
    <source>
        <strain evidence="1 2">NBRC 106333</strain>
    </source>
</reference>
<name>A0A511NBG9_DEIC1</name>
<protein>
    <submittedName>
        <fullName evidence="1">Uncharacterized protein</fullName>
    </submittedName>
</protein>
<gene>
    <name evidence="1" type="ORF">DC3_57890</name>
</gene>
<comment type="caution">
    <text evidence="1">The sequence shown here is derived from an EMBL/GenBank/DDBJ whole genome shotgun (WGS) entry which is preliminary data.</text>
</comment>
<accession>A0A511NBG9</accession>
<keyword evidence="2" id="KW-1185">Reference proteome</keyword>
<dbReference type="Proteomes" id="UP000321306">
    <property type="component" value="Unassembled WGS sequence"/>
</dbReference>
<evidence type="ECO:0000313" key="1">
    <source>
        <dbReference type="EMBL" id="GEM50154.1"/>
    </source>
</evidence>